<dbReference type="AlphaFoldDB" id="A0A2W4QDM0"/>
<feature type="signal peptide" evidence="1">
    <location>
        <begin position="1"/>
        <end position="30"/>
    </location>
</feature>
<evidence type="ECO:0000256" key="1">
    <source>
        <dbReference type="SAM" id="SignalP"/>
    </source>
</evidence>
<protein>
    <submittedName>
        <fullName evidence="2">DUF3313 domain-containing protein</fullName>
    </submittedName>
</protein>
<comment type="caution">
    <text evidence="2">The sequence shown here is derived from an EMBL/GenBank/DDBJ whole genome shotgun (WGS) entry which is preliminary data.</text>
</comment>
<organism evidence="2 3">
    <name type="scientific">Candidatus Methylumidiphilus alinenensis</name>
    <dbReference type="NCBI Taxonomy" id="2202197"/>
    <lineage>
        <taxon>Bacteria</taxon>
        <taxon>Pseudomonadati</taxon>
        <taxon>Pseudomonadota</taxon>
        <taxon>Gammaproteobacteria</taxon>
        <taxon>Methylococcales</taxon>
        <taxon>Candidatus Methylumidiphilus</taxon>
    </lineage>
</organism>
<feature type="chain" id="PRO_5016169640" evidence="1">
    <location>
        <begin position="31"/>
        <end position="235"/>
    </location>
</feature>
<keyword evidence="1" id="KW-0732">Signal</keyword>
<dbReference type="InterPro" id="IPR021747">
    <property type="entry name" value="DUF3313"/>
</dbReference>
<proteinExistence type="predicted"/>
<dbReference type="EMBL" id="QJPH01000558">
    <property type="protein sequence ID" value="PZN70312.1"/>
    <property type="molecule type" value="Genomic_DNA"/>
</dbReference>
<sequence length="235" mass="25525">MKHPSMRTVNIAVLLGLGTLFLTACSTVQKAPITQAETQCGLIGKYCDKLTPGGKGQMGLRYVRPDVNWSQYNKVIIAPVTYWGSEEAKIPQSDRQTLVNFFQQSLKEHLGKKFQVVDEPGPGVMTLTVALTDADSATPLLRSISMIVPQARLLSSVKYLATGTFPFVGGAQVEAKLEDSASGQVLAAIVDKRLGSGSITAGFQWRWGDVQNAMDFWSESAANRLSDWTSGKEKP</sequence>
<dbReference type="Pfam" id="PF11769">
    <property type="entry name" value="DUF3313"/>
    <property type="match status" value="1"/>
</dbReference>
<dbReference type="Proteomes" id="UP000249396">
    <property type="component" value="Unassembled WGS sequence"/>
</dbReference>
<reference evidence="2 3" key="1">
    <citation type="journal article" date="2018" name="Aquat. Microb. Ecol.">
        <title>Gammaproteobacterial methanotrophs dominate.</title>
        <authorList>
            <person name="Rissanen A.J."/>
            <person name="Saarenheimo J."/>
            <person name="Tiirola M."/>
            <person name="Peura S."/>
            <person name="Aalto S.L."/>
            <person name="Karvinen A."/>
            <person name="Nykanen H."/>
        </authorList>
    </citation>
    <scope>NUCLEOTIDE SEQUENCE [LARGE SCALE GENOMIC DNA]</scope>
    <source>
        <strain evidence="2">AMbin10</strain>
    </source>
</reference>
<accession>A0A2W4QDM0</accession>
<name>A0A2W4QDM0_9GAMM</name>
<evidence type="ECO:0000313" key="3">
    <source>
        <dbReference type="Proteomes" id="UP000249396"/>
    </source>
</evidence>
<dbReference type="PROSITE" id="PS51257">
    <property type="entry name" value="PROKAR_LIPOPROTEIN"/>
    <property type="match status" value="1"/>
</dbReference>
<gene>
    <name evidence="2" type="ORF">DM484_28555</name>
</gene>
<evidence type="ECO:0000313" key="2">
    <source>
        <dbReference type="EMBL" id="PZN70312.1"/>
    </source>
</evidence>